<feature type="binding site" evidence="18">
    <location>
        <position position="236"/>
    </location>
    <ligand>
        <name>UDP-N-acetyl-alpha-D-glucosamine</name>
        <dbReference type="ChEBI" id="CHEBI:57705"/>
    </ligand>
</feature>
<keyword evidence="5 18" id="KW-0808">Transferase</keyword>
<evidence type="ECO:0000256" key="13">
    <source>
        <dbReference type="ARBA" id="ARBA00023315"/>
    </source>
</evidence>
<feature type="binding site" evidence="18">
    <location>
        <position position="369"/>
    </location>
    <ligand>
        <name>UDP-N-acetyl-alpha-D-glucosamine</name>
        <dbReference type="ChEBI" id="CHEBI:57705"/>
    </ligand>
</feature>
<evidence type="ECO:0000256" key="8">
    <source>
        <dbReference type="ARBA" id="ARBA00022737"/>
    </source>
</evidence>
<evidence type="ECO:0000256" key="18">
    <source>
        <dbReference type="HAMAP-Rule" id="MF_01631"/>
    </source>
</evidence>
<feature type="binding site" evidence="18">
    <location>
        <position position="83"/>
    </location>
    <ligand>
        <name>UDP-N-acetyl-alpha-D-glucosamine</name>
        <dbReference type="ChEBI" id="CHEBI:57705"/>
    </ligand>
</feature>
<comment type="cofactor">
    <cofactor evidence="18">
        <name>Mg(2+)</name>
        <dbReference type="ChEBI" id="CHEBI:18420"/>
    </cofactor>
    <text evidence="18">Binds 1 Mg(2+) ion per subunit.</text>
</comment>
<evidence type="ECO:0000256" key="6">
    <source>
        <dbReference type="ARBA" id="ARBA00022695"/>
    </source>
</evidence>
<feature type="binding site" evidence="18">
    <location>
        <position position="372"/>
    </location>
    <ligand>
        <name>acetyl-CoA</name>
        <dbReference type="ChEBI" id="CHEBI:57288"/>
    </ligand>
</feature>
<dbReference type="PANTHER" id="PTHR43584:SF3">
    <property type="entry name" value="BIFUNCTIONAL PROTEIN GLMU"/>
    <property type="match status" value="1"/>
</dbReference>
<dbReference type="GO" id="GO:0009245">
    <property type="term" value="P:lipid A biosynthetic process"/>
    <property type="evidence" value="ECO:0007669"/>
    <property type="project" value="UniProtKB-UniRule"/>
</dbReference>
<evidence type="ECO:0000256" key="11">
    <source>
        <dbReference type="ARBA" id="ARBA00022984"/>
    </source>
</evidence>
<name>A0A3D9YRL9_9HYPH</name>
<feature type="active site" description="Proton acceptor" evidence="18">
    <location>
        <position position="355"/>
    </location>
</feature>
<dbReference type="InterPro" id="IPR050065">
    <property type="entry name" value="GlmU-like"/>
</dbReference>
<dbReference type="InterPro" id="IPR005882">
    <property type="entry name" value="Bifunctional_GlmU"/>
</dbReference>
<dbReference type="GO" id="GO:0000287">
    <property type="term" value="F:magnesium ion binding"/>
    <property type="evidence" value="ECO:0007669"/>
    <property type="project" value="UniProtKB-UniRule"/>
</dbReference>
<dbReference type="GO" id="GO:0009252">
    <property type="term" value="P:peptidoglycan biosynthetic process"/>
    <property type="evidence" value="ECO:0007669"/>
    <property type="project" value="UniProtKB-UniRule"/>
</dbReference>
<keyword evidence="4 18" id="KW-0963">Cytoplasm</keyword>
<feature type="binding site" evidence="18">
    <location>
        <position position="164"/>
    </location>
    <ligand>
        <name>UDP-N-acetyl-alpha-D-glucosamine</name>
        <dbReference type="ChEBI" id="CHEBI:57705"/>
    </ligand>
</feature>
<reference evidence="20 21" key="1">
    <citation type="submission" date="2018-08" db="EMBL/GenBank/DDBJ databases">
        <title>Genomic Encyclopedia of Type Strains, Phase IV (KMG-IV): sequencing the most valuable type-strain genomes for metagenomic binning, comparative biology and taxonomic classification.</title>
        <authorList>
            <person name="Goeker M."/>
        </authorList>
    </citation>
    <scope>NUCLEOTIDE SEQUENCE [LARGE SCALE GENOMIC DNA]</scope>
    <source>
        <strain evidence="20 21">BW863</strain>
    </source>
</reference>
<dbReference type="Gene3D" id="2.160.10.10">
    <property type="entry name" value="Hexapeptide repeat proteins"/>
    <property type="match status" value="1"/>
</dbReference>
<gene>
    <name evidence="18" type="primary">glmU</name>
    <name evidence="20" type="ORF">DES32_2999</name>
</gene>
<dbReference type="GO" id="GO:0005737">
    <property type="term" value="C:cytoplasm"/>
    <property type="evidence" value="ECO:0007669"/>
    <property type="project" value="UniProtKB-SubCell"/>
</dbReference>
<comment type="pathway">
    <text evidence="18">Nucleotide-sugar biosynthesis; UDP-N-acetyl-alpha-D-glucosamine biosynthesis; N-acetyl-alpha-D-glucosamine 1-phosphate from alpha-D-glucosamine 6-phosphate (route II): step 2/2.</text>
</comment>
<evidence type="ECO:0000256" key="5">
    <source>
        <dbReference type="ARBA" id="ARBA00022679"/>
    </source>
</evidence>
<dbReference type="EC" id="2.3.1.157" evidence="18"/>
<feature type="binding site" evidence="18">
    <location>
        <position position="432"/>
    </location>
    <ligand>
        <name>acetyl-CoA</name>
        <dbReference type="ChEBI" id="CHEBI:57288"/>
    </ligand>
</feature>
<dbReference type="InterPro" id="IPR025877">
    <property type="entry name" value="MobA-like_NTP_Trfase"/>
</dbReference>
<dbReference type="OrthoDB" id="9775031at2"/>
<dbReference type="InterPro" id="IPR011004">
    <property type="entry name" value="Trimer_LpxA-like_sf"/>
</dbReference>
<feature type="binding site" evidence="18">
    <location>
        <begin position="88"/>
        <end position="89"/>
    </location>
    <ligand>
        <name>UDP-N-acetyl-alpha-D-glucosamine</name>
        <dbReference type="ChEBI" id="CHEBI:57705"/>
    </ligand>
</feature>
<dbReference type="GO" id="GO:0071555">
    <property type="term" value="P:cell wall organization"/>
    <property type="evidence" value="ECO:0007669"/>
    <property type="project" value="UniProtKB-KW"/>
</dbReference>
<comment type="pathway">
    <text evidence="18">Bacterial outer membrane biogenesis; LPS lipid A biosynthesis.</text>
</comment>
<evidence type="ECO:0000313" key="21">
    <source>
        <dbReference type="Proteomes" id="UP000256900"/>
    </source>
</evidence>
<comment type="catalytic activity">
    <reaction evidence="15 18">
        <text>alpha-D-glucosamine 1-phosphate + acetyl-CoA = N-acetyl-alpha-D-glucosamine 1-phosphate + CoA + H(+)</text>
        <dbReference type="Rhea" id="RHEA:13725"/>
        <dbReference type="ChEBI" id="CHEBI:15378"/>
        <dbReference type="ChEBI" id="CHEBI:57287"/>
        <dbReference type="ChEBI" id="CHEBI:57288"/>
        <dbReference type="ChEBI" id="CHEBI:57776"/>
        <dbReference type="ChEBI" id="CHEBI:58516"/>
        <dbReference type="EC" id="2.3.1.157"/>
    </reaction>
</comment>
<feature type="binding site" evidence="18">
    <location>
        <position position="325"/>
    </location>
    <ligand>
        <name>UDP-N-acetyl-alpha-D-glucosamine</name>
        <dbReference type="ChEBI" id="CHEBI:57705"/>
    </ligand>
</feature>
<evidence type="ECO:0000256" key="2">
    <source>
        <dbReference type="ARBA" id="ARBA00007707"/>
    </source>
</evidence>
<comment type="similarity">
    <text evidence="2 18">In the C-terminal section; belongs to the transferase hexapeptide repeat family.</text>
</comment>
<dbReference type="InterPro" id="IPR001451">
    <property type="entry name" value="Hexapep"/>
</dbReference>
<feature type="binding site" evidence="18">
    <location>
        <position position="343"/>
    </location>
    <ligand>
        <name>UDP-N-acetyl-alpha-D-glucosamine</name>
        <dbReference type="ChEBI" id="CHEBI:57705"/>
    </ligand>
</feature>
<feature type="binding site" evidence="18">
    <location>
        <begin position="378"/>
        <end position="379"/>
    </location>
    <ligand>
        <name>acetyl-CoA</name>
        <dbReference type="ChEBI" id="CHEBI:57288"/>
    </ligand>
</feature>
<dbReference type="GO" id="GO:0003977">
    <property type="term" value="F:UDP-N-acetylglucosamine diphosphorylase activity"/>
    <property type="evidence" value="ECO:0007669"/>
    <property type="project" value="UniProtKB-UniRule"/>
</dbReference>
<dbReference type="HAMAP" id="MF_01631">
    <property type="entry name" value="GlmU"/>
    <property type="match status" value="1"/>
</dbReference>
<evidence type="ECO:0000256" key="9">
    <source>
        <dbReference type="ARBA" id="ARBA00022842"/>
    </source>
</evidence>
<evidence type="ECO:0000256" key="3">
    <source>
        <dbReference type="ARBA" id="ARBA00007947"/>
    </source>
</evidence>
<evidence type="ECO:0000256" key="17">
    <source>
        <dbReference type="ARBA" id="ARBA00049628"/>
    </source>
</evidence>
<feature type="binding site" evidence="18">
    <location>
        <position position="113"/>
    </location>
    <ligand>
        <name>Mg(2+)</name>
        <dbReference type="ChEBI" id="CHEBI:18420"/>
    </ligand>
</feature>
<feature type="region of interest" description="N-acetyltransferase" evidence="18">
    <location>
        <begin position="260"/>
        <end position="451"/>
    </location>
</feature>
<evidence type="ECO:0000256" key="12">
    <source>
        <dbReference type="ARBA" id="ARBA00023268"/>
    </source>
</evidence>
<evidence type="ECO:0000259" key="19">
    <source>
        <dbReference type="Pfam" id="PF12804"/>
    </source>
</evidence>
<feature type="binding site" evidence="18">
    <location>
        <position position="358"/>
    </location>
    <ligand>
        <name>UDP-N-acetyl-alpha-D-glucosamine</name>
        <dbReference type="ChEBI" id="CHEBI:57705"/>
    </ligand>
</feature>
<dbReference type="GO" id="GO:0019134">
    <property type="term" value="F:glucosamine-1-phosphate N-acetyltransferase activity"/>
    <property type="evidence" value="ECO:0007669"/>
    <property type="project" value="UniProtKB-UniRule"/>
</dbReference>
<dbReference type="Gene3D" id="3.90.550.10">
    <property type="entry name" value="Spore Coat Polysaccharide Biosynthesis Protein SpsA, Chain A"/>
    <property type="match status" value="1"/>
</dbReference>
<comment type="subunit">
    <text evidence="18">Homotrimer.</text>
</comment>
<keyword evidence="21" id="KW-1185">Reference proteome</keyword>
<dbReference type="GO" id="GO:0000902">
    <property type="term" value="P:cell morphogenesis"/>
    <property type="evidence" value="ECO:0007669"/>
    <property type="project" value="UniProtKB-UniRule"/>
</dbReference>
<proteinExistence type="inferred from homology"/>
<evidence type="ECO:0000256" key="7">
    <source>
        <dbReference type="ARBA" id="ARBA00022723"/>
    </source>
</evidence>
<organism evidence="20 21">
    <name type="scientific">Methylovirgula ligni</name>
    <dbReference type="NCBI Taxonomy" id="569860"/>
    <lineage>
        <taxon>Bacteria</taxon>
        <taxon>Pseudomonadati</taxon>
        <taxon>Pseudomonadota</taxon>
        <taxon>Alphaproteobacteria</taxon>
        <taxon>Hyphomicrobiales</taxon>
        <taxon>Beijerinckiaceae</taxon>
        <taxon>Methylovirgula</taxon>
    </lineage>
</organism>
<feature type="binding site" evidence="18">
    <location>
        <position position="179"/>
    </location>
    <ligand>
        <name>UDP-N-acetyl-alpha-D-glucosamine</name>
        <dbReference type="ChEBI" id="CHEBI:57705"/>
    </ligand>
</feature>
<evidence type="ECO:0000256" key="14">
    <source>
        <dbReference type="ARBA" id="ARBA00023316"/>
    </source>
</evidence>
<feature type="binding site" evidence="18">
    <location>
        <begin position="16"/>
        <end position="19"/>
    </location>
    <ligand>
        <name>UDP-N-acetyl-alpha-D-glucosamine</name>
        <dbReference type="ChEBI" id="CHEBI:57705"/>
    </ligand>
</feature>
<dbReference type="PROSITE" id="PS00101">
    <property type="entry name" value="HEXAPEP_TRANSFERASES"/>
    <property type="match status" value="1"/>
</dbReference>
<feature type="binding site" evidence="18">
    <location>
        <position position="150"/>
    </location>
    <ligand>
        <name>UDP-N-acetyl-alpha-D-glucosamine</name>
        <dbReference type="ChEBI" id="CHEBI:57705"/>
    </ligand>
</feature>
<comment type="caution">
    <text evidence="18">Lacks conserved residue(s) required for the propagation of feature annotation.</text>
</comment>
<keyword evidence="12 18" id="KW-0511">Multifunctional enzyme</keyword>
<comment type="function">
    <text evidence="17 18">Catalyzes the last two sequential reactions in the de novo biosynthetic pathway for UDP-N-acetylglucosamine (UDP-GlcNAc). The C-terminal domain catalyzes the transfer of acetyl group from acetyl coenzyme A to glucosamine-1-phosphate (GlcN-1-P) to produce N-acetylglucosamine-1-phosphate (GlcNAc-1-P), which is converted into UDP-GlcNAc by the transfer of uridine 5-monophosphate (from uridine 5-triphosphate), a reaction catalyzed by the N-terminal domain.</text>
</comment>
<keyword evidence="14 18" id="KW-0961">Cell wall biogenesis/degradation</keyword>
<comment type="subcellular location">
    <subcellularLocation>
        <location evidence="1 18">Cytoplasm</location>
    </subcellularLocation>
</comment>
<feature type="region of interest" description="Pyrophosphorylase" evidence="18">
    <location>
        <begin position="1"/>
        <end position="238"/>
    </location>
</feature>
<dbReference type="InterPro" id="IPR038009">
    <property type="entry name" value="GlmU_C_LbH"/>
</dbReference>
<dbReference type="EMBL" id="QUMO01000005">
    <property type="protein sequence ID" value="REF84153.1"/>
    <property type="molecule type" value="Genomic_DNA"/>
</dbReference>
<keyword evidence="7 18" id="KW-0479">Metal-binding</keyword>
<feature type="binding site" evidence="18">
    <location>
        <position position="415"/>
    </location>
    <ligand>
        <name>acetyl-CoA</name>
        <dbReference type="ChEBI" id="CHEBI:57288"/>
    </ligand>
</feature>
<evidence type="ECO:0000256" key="4">
    <source>
        <dbReference type="ARBA" id="ARBA00022490"/>
    </source>
</evidence>
<dbReference type="InterPro" id="IPR018357">
    <property type="entry name" value="Hexapep_transf_CS"/>
</dbReference>
<keyword evidence="10 18" id="KW-0133">Cell shape</keyword>
<feature type="binding site" evidence="18">
    <location>
        <position position="236"/>
    </location>
    <ligand>
        <name>Mg(2+)</name>
        <dbReference type="ChEBI" id="CHEBI:18420"/>
    </ligand>
</feature>
<keyword evidence="9 18" id="KW-0460">Magnesium</keyword>
<dbReference type="NCBIfam" id="TIGR01173">
    <property type="entry name" value="glmU"/>
    <property type="match status" value="1"/>
</dbReference>
<keyword evidence="13 18" id="KW-0012">Acyltransferase</keyword>
<dbReference type="SUPFAM" id="SSF51161">
    <property type="entry name" value="Trimeric LpxA-like enzymes"/>
    <property type="match status" value="1"/>
</dbReference>
<keyword evidence="6 18" id="KW-0548">Nucleotidyltransferase</keyword>
<evidence type="ECO:0000256" key="10">
    <source>
        <dbReference type="ARBA" id="ARBA00022960"/>
    </source>
</evidence>
<comment type="pathway">
    <text evidence="18">Nucleotide-sugar biosynthesis; UDP-N-acetyl-alpha-D-glucosamine biosynthesis; UDP-N-acetyl-alpha-D-glucosamine from N-acetyl-alpha-D-glucosamine 1-phosphate: step 1/1.</text>
</comment>
<dbReference type="UniPathway" id="UPA00973"/>
<evidence type="ECO:0000313" key="20">
    <source>
        <dbReference type="EMBL" id="REF84153.1"/>
    </source>
</evidence>
<keyword evidence="11 18" id="KW-0573">Peptidoglycan synthesis</keyword>
<sequence length="451" mass="47227">MTSKDAQKRTCLAIVLAAGQSKRMRSDRPKVLHELAGRSLLAHVLASVGAAGAERVALVVGPSHDDVVKEAKSIAPDIDVFVQSPALGTAHAVLAAKAAIAEGYDDILVAFGDTPLVQPETFARLRTGLSAPGRAVAALGFLASDPRGYGRLIQEGDTLIAIREDRDLRNDEGEILFCNAGLMAISGATALPLLESIGAANAQGEFYLTDIVAAARRDGLSAVAIDAPEEEVLGINDRQQLAVAEAVLQDRLKAYAMRGGVTFVDPSRVQLSYDTTFGRDVLIEPDVFFGPGVKVGDGVTIRSFSHLTGAEIGPRCIIGPFARLRPGTVLAEDVHIGNFVEVKASVLAAGVKANHLAYIGDASIGAKTNVGAGVITCNYDGFAKFRTEIGDGVFVGVNSALVAPVKIGDGAYIGTGSVITETVEPDALALARSHQVQKPGWAKAFRDKQKK</sequence>
<dbReference type="GO" id="GO:0016020">
    <property type="term" value="C:membrane"/>
    <property type="evidence" value="ECO:0007669"/>
    <property type="project" value="GOC"/>
</dbReference>
<dbReference type="PANTHER" id="PTHR43584">
    <property type="entry name" value="NUCLEOTIDYL TRANSFERASE"/>
    <property type="match status" value="1"/>
</dbReference>
<accession>A0A3D9YRL9</accession>
<protein>
    <recommendedName>
        <fullName evidence="18">Bifunctional protein GlmU</fullName>
    </recommendedName>
    <domain>
        <recommendedName>
            <fullName evidence="18">UDP-N-acetylglucosamine pyrophosphorylase</fullName>
            <ecNumber evidence="18">2.7.7.23</ecNumber>
        </recommendedName>
        <alternativeName>
            <fullName evidence="18">N-acetylglucosamine-1-phosphate uridyltransferase</fullName>
        </alternativeName>
    </domain>
    <domain>
        <recommendedName>
            <fullName evidence="18">Glucosamine-1-phosphate N-acetyltransferase</fullName>
            <ecNumber evidence="18">2.3.1.157</ecNumber>
        </recommendedName>
    </domain>
</protein>
<dbReference type="GO" id="GO:0008360">
    <property type="term" value="P:regulation of cell shape"/>
    <property type="evidence" value="ECO:0007669"/>
    <property type="project" value="UniProtKB-KW"/>
</dbReference>
<evidence type="ECO:0000256" key="15">
    <source>
        <dbReference type="ARBA" id="ARBA00048247"/>
    </source>
</evidence>
<dbReference type="AlphaFoldDB" id="A0A3D9YRL9"/>
<comment type="similarity">
    <text evidence="3 18">In the N-terminal section; belongs to the N-acetylglucosamine-1-phosphate uridyltransferase family.</text>
</comment>
<keyword evidence="8 18" id="KW-0677">Repeat</keyword>
<dbReference type="UniPathway" id="UPA00113">
    <property type="reaction ID" value="UER00532"/>
</dbReference>
<dbReference type="Pfam" id="PF12804">
    <property type="entry name" value="NTP_transf_3"/>
    <property type="match status" value="1"/>
</dbReference>
<dbReference type="SUPFAM" id="SSF53448">
    <property type="entry name" value="Nucleotide-diphospho-sugar transferases"/>
    <property type="match status" value="1"/>
</dbReference>
<comment type="catalytic activity">
    <reaction evidence="16 18">
        <text>N-acetyl-alpha-D-glucosamine 1-phosphate + UTP + H(+) = UDP-N-acetyl-alpha-D-glucosamine + diphosphate</text>
        <dbReference type="Rhea" id="RHEA:13509"/>
        <dbReference type="ChEBI" id="CHEBI:15378"/>
        <dbReference type="ChEBI" id="CHEBI:33019"/>
        <dbReference type="ChEBI" id="CHEBI:46398"/>
        <dbReference type="ChEBI" id="CHEBI:57705"/>
        <dbReference type="ChEBI" id="CHEBI:57776"/>
        <dbReference type="EC" id="2.7.7.23"/>
    </reaction>
</comment>
<dbReference type="CDD" id="cd03353">
    <property type="entry name" value="LbH_GlmU_C"/>
    <property type="match status" value="1"/>
</dbReference>
<dbReference type="Proteomes" id="UP000256900">
    <property type="component" value="Unassembled WGS sequence"/>
</dbReference>
<evidence type="ECO:0000256" key="16">
    <source>
        <dbReference type="ARBA" id="ARBA00048493"/>
    </source>
</evidence>
<feature type="region of interest" description="Linker" evidence="18">
    <location>
        <begin position="239"/>
        <end position="259"/>
    </location>
</feature>
<feature type="domain" description="MobA-like NTP transferase" evidence="19">
    <location>
        <begin position="13"/>
        <end position="139"/>
    </location>
</feature>
<dbReference type="Pfam" id="PF00132">
    <property type="entry name" value="Hexapep"/>
    <property type="match status" value="2"/>
</dbReference>
<dbReference type="RefSeq" id="WP_115837512.1">
    <property type="nucleotide sequence ID" value="NZ_CP025086.1"/>
</dbReference>
<dbReference type="InterPro" id="IPR029044">
    <property type="entry name" value="Nucleotide-diphossugar_trans"/>
</dbReference>
<dbReference type="EC" id="2.7.7.23" evidence="18"/>
<dbReference type="GO" id="GO:0006048">
    <property type="term" value="P:UDP-N-acetylglucosamine biosynthetic process"/>
    <property type="evidence" value="ECO:0007669"/>
    <property type="project" value="UniProtKB-UniPathway"/>
</dbReference>
<feature type="binding site" evidence="18">
    <location>
        <position position="30"/>
    </location>
    <ligand>
        <name>UDP-N-acetyl-alpha-D-glucosamine</name>
        <dbReference type="ChEBI" id="CHEBI:57705"/>
    </ligand>
</feature>
<evidence type="ECO:0000256" key="1">
    <source>
        <dbReference type="ARBA" id="ARBA00004496"/>
    </source>
</evidence>
<comment type="caution">
    <text evidence="20">The sequence shown here is derived from an EMBL/GenBank/DDBJ whole genome shotgun (WGS) entry which is preliminary data.</text>
</comment>
<dbReference type="NCBIfam" id="NF010933">
    <property type="entry name" value="PRK14353.1"/>
    <property type="match status" value="1"/>
</dbReference>